<name>A0AAW5BU92_9FIRM</name>
<dbReference type="CDD" id="cd01646">
    <property type="entry name" value="RT_Bac_retron_I"/>
    <property type="match status" value="1"/>
</dbReference>
<protein>
    <submittedName>
        <fullName evidence="2">RNA-directed DNA polymerase</fullName>
    </submittedName>
</protein>
<evidence type="ECO:0000313" key="3">
    <source>
        <dbReference type="EMBL" id="NSJ51680.1"/>
    </source>
</evidence>
<dbReference type="Proteomes" id="UP000669239">
    <property type="component" value="Unassembled WGS sequence"/>
</dbReference>
<dbReference type="GO" id="GO:0003964">
    <property type="term" value="F:RNA-directed DNA polymerase activity"/>
    <property type="evidence" value="ECO:0007669"/>
    <property type="project" value="UniProtKB-KW"/>
</dbReference>
<evidence type="ECO:0000313" key="2">
    <source>
        <dbReference type="EMBL" id="MCG4746359.1"/>
    </source>
</evidence>
<feature type="domain" description="Reverse transcriptase" evidence="1">
    <location>
        <begin position="201"/>
        <end position="411"/>
    </location>
</feature>
<evidence type="ECO:0000313" key="4">
    <source>
        <dbReference type="Proteomes" id="UP000669239"/>
    </source>
</evidence>
<evidence type="ECO:0000313" key="5">
    <source>
        <dbReference type="Proteomes" id="UP001299608"/>
    </source>
</evidence>
<reference evidence="2" key="3">
    <citation type="submission" date="2022-01" db="EMBL/GenBank/DDBJ databases">
        <title>Collection of gut derived symbiotic bacterial strains cultured from healthy donors.</title>
        <authorList>
            <person name="Lin H."/>
            <person name="Kohout C."/>
            <person name="Waligurski E."/>
            <person name="Pamer E.G."/>
        </authorList>
    </citation>
    <scope>NUCLEOTIDE SEQUENCE</scope>
    <source>
        <strain evidence="2">DFI.6.55</strain>
    </source>
</reference>
<dbReference type="Proteomes" id="UP001299608">
    <property type="component" value="Unassembled WGS sequence"/>
</dbReference>
<proteinExistence type="predicted"/>
<organism evidence="2 5">
    <name type="scientific">Enterocloster aldenensis</name>
    <dbReference type="NCBI Taxonomy" id="358742"/>
    <lineage>
        <taxon>Bacteria</taxon>
        <taxon>Bacillati</taxon>
        <taxon>Bacillota</taxon>
        <taxon>Clostridia</taxon>
        <taxon>Lachnospirales</taxon>
        <taxon>Lachnospiraceae</taxon>
        <taxon>Enterocloster</taxon>
    </lineage>
</organism>
<dbReference type="RefSeq" id="WP_165642909.1">
    <property type="nucleotide sequence ID" value="NZ_BAABZL010000001.1"/>
</dbReference>
<gene>
    <name evidence="3" type="ORF">G5B36_23670</name>
    <name evidence="2" type="ORF">L0N08_13120</name>
</gene>
<dbReference type="EMBL" id="JAAITT010000045">
    <property type="protein sequence ID" value="NSJ51680.1"/>
    <property type="molecule type" value="Genomic_DNA"/>
</dbReference>
<comment type="caution">
    <text evidence="2">The sequence shown here is derived from an EMBL/GenBank/DDBJ whole genome shotgun (WGS) entry which is preliminary data.</text>
</comment>
<keyword evidence="2" id="KW-0548">Nucleotidyltransferase</keyword>
<reference evidence="3" key="2">
    <citation type="submission" date="2020-02" db="EMBL/GenBank/DDBJ databases">
        <authorList>
            <person name="Littmann E."/>
            <person name="Sorbara M."/>
        </authorList>
    </citation>
    <scope>NUCLEOTIDE SEQUENCE</scope>
    <source>
        <strain evidence="3">MSK.1.17</strain>
    </source>
</reference>
<dbReference type="PROSITE" id="PS50878">
    <property type="entry name" value="RT_POL"/>
    <property type="match status" value="1"/>
</dbReference>
<sequence>MKIKFTKDLRGRILNQDIVLTNITLEEAIQRLKNLGYDITKLSAYAKRVCDSYKLNRILGKLRDVDEEKSKILIRENILNLYGDDIGDNCLNVYLVAYCVNKYPELSVISAVKKFFEEEEIRKAPHQIRTIVTTGLSDGVFLNIIEPNGKVIDVSFINKWTYVRLDNVFNEIILRTEDDVVNRNRFLIYDNIIKEKIDFQTNVEEGIIKQQKKTRLVYEIKGTNEKIALKYLKKRLDLEFSIKYANRNCVMRELFSIIENISCLGEFTIFRFDFKNFFESVDARKIYDNYIEDTNLKRFEKNLLKQLTELYNYCYAGLPTSNAFVEIIASRFDLILKSKFRDKGLCFYARYVDDGILVFNEFVEKKYIQELLDETIEEVFNMPRVRLNMSKTCYLTKCDGDSKFDYLGYQFVKNGRGNKTSFQFGIADSKIEKYQNKIDCIFKAYIKDNNIELLRHRLLYFISRSVFYTNTNSRFSSLGKWDVNGVIENYCLLRKYMKNTRKLIPNTKVFLRNSIHDKCLRNGLSGKRKPYFLRGDGAQIYSIAHGLEKNKTIIFHPNIGWDAEYLKAQILKLDSSIDLRKKSYRELSKIYYHILEL</sequence>
<keyword evidence="4" id="KW-1185">Reference proteome</keyword>
<dbReference type="AlphaFoldDB" id="A0AAW5BU92"/>
<keyword evidence="2" id="KW-0695">RNA-directed DNA polymerase</keyword>
<keyword evidence="2" id="KW-0808">Transferase</keyword>
<dbReference type="GeneID" id="97204008"/>
<reference evidence="3 4" key="1">
    <citation type="journal article" date="2020" name="Cell Host Microbe">
        <title>Functional and Genomic Variation between Human-Derived Isolates of Lachnospiraceae Reveals Inter- and Intra-Species Diversity.</title>
        <authorList>
            <person name="Sorbara M.T."/>
            <person name="Littmann E.R."/>
            <person name="Fontana E."/>
            <person name="Moody T.U."/>
            <person name="Kohout C.E."/>
            <person name="Gjonbalaj M."/>
            <person name="Eaton V."/>
            <person name="Seok R."/>
            <person name="Leiner I.M."/>
            <person name="Pamer E.G."/>
        </authorList>
    </citation>
    <scope>NUCLEOTIDE SEQUENCE [LARGE SCALE GENOMIC DNA]</scope>
    <source>
        <strain evidence="3 4">MSK.1.17</strain>
    </source>
</reference>
<accession>A0AAW5BU92</accession>
<dbReference type="InterPro" id="IPR000477">
    <property type="entry name" value="RT_dom"/>
</dbReference>
<dbReference type="EMBL" id="JAKNGE010000014">
    <property type="protein sequence ID" value="MCG4746359.1"/>
    <property type="molecule type" value="Genomic_DNA"/>
</dbReference>
<evidence type="ECO:0000259" key="1">
    <source>
        <dbReference type="PROSITE" id="PS50878"/>
    </source>
</evidence>